<evidence type="ECO:0000313" key="2">
    <source>
        <dbReference type="Proteomes" id="UP001230908"/>
    </source>
</evidence>
<accession>A0ABU0ZSI2</accession>
<dbReference type="RefSeq" id="WP_308717243.1">
    <property type="nucleotide sequence ID" value="NZ_JAVHUY010000049.1"/>
</dbReference>
<gene>
    <name evidence="1" type="ORF">RB614_36370</name>
</gene>
<evidence type="ECO:0000313" key="1">
    <source>
        <dbReference type="EMBL" id="MDQ7909988.1"/>
    </source>
</evidence>
<sequence length="80" mass="8707">MQMQLGQGDDSTGVIRTEPVLVSRSTIVTMVEAGDWAVELPQPLVLHGGECVWVEGAVVRVRQPDGKVISYQGDGVWLCR</sequence>
<dbReference type="EMBL" id="JAVHUY010000049">
    <property type="protein sequence ID" value="MDQ7909988.1"/>
    <property type="molecule type" value="Genomic_DNA"/>
</dbReference>
<name>A0ABU0ZSI2_9ACTN</name>
<reference evidence="1 2" key="1">
    <citation type="submission" date="2023-08" db="EMBL/GenBank/DDBJ databases">
        <title>Phytohabitans sansha sp. nov., isolated from marine sediment.</title>
        <authorList>
            <person name="Zhao Y."/>
            <person name="Yi K."/>
        </authorList>
    </citation>
    <scope>NUCLEOTIDE SEQUENCE [LARGE SCALE GENOMIC DNA]</scope>
    <source>
        <strain evidence="1 2">ZYX-F-186</strain>
    </source>
</reference>
<comment type="caution">
    <text evidence="1">The sequence shown here is derived from an EMBL/GenBank/DDBJ whole genome shotgun (WGS) entry which is preliminary data.</text>
</comment>
<proteinExistence type="predicted"/>
<organism evidence="1 2">
    <name type="scientific">Phytohabitans maris</name>
    <dbReference type="NCBI Taxonomy" id="3071409"/>
    <lineage>
        <taxon>Bacteria</taxon>
        <taxon>Bacillati</taxon>
        <taxon>Actinomycetota</taxon>
        <taxon>Actinomycetes</taxon>
        <taxon>Micromonosporales</taxon>
        <taxon>Micromonosporaceae</taxon>
    </lineage>
</organism>
<keyword evidence="2" id="KW-1185">Reference proteome</keyword>
<protein>
    <submittedName>
        <fullName evidence="1">Uncharacterized protein</fullName>
    </submittedName>
</protein>
<dbReference type="Proteomes" id="UP001230908">
    <property type="component" value="Unassembled WGS sequence"/>
</dbReference>